<keyword evidence="3" id="KW-1185">Reference proteome</keyword>
<dbReference type="Proteomes" id="UP000600449">
    <property type="component" value="Unassembled WGS sequence"/>
</dbReference>
<proteinExistence type="predicted"/>
<dbReference type="AlphaFoldDB" id="A0A917QE11"/>
<comment type="caution">
    <text evidence="2">The sequence shown here is derived from an EMBL/GenBank/DDBJ whole genome shotgun (WGS) entry which is preliminary data.</text>
</comment>
<accession>A0A917QE11</accession>
<name>A0A917QE11_9HYPH</name>
<reference evidence="2 3" key="1">
    <citation type="journal article" date="2014" name="Int. J. Syst. Evol. Microbiol.">
        <title>Complete genome sequence of Corynebacterium casei LMG S-19264T (=DSM 44701T), isolated from a smear-ripened cheese.</title>
        <authorList>
            <consortium name="US DOE Joint Genome Institute (JGI-PGF)"/>
            <person name="Walter F."/>
            <person name="Albersmeier A."/>
            <person name="Kalinowski J."/>
            <person name="Ruckert C."/>
        </authorList>
    </citation>
    <scope>NUCLEOTIDE SEQUENCE [LARGE SCALE GENOMIC DNA]</scope>
    <source>
        <strain evidence="2 3">CGMCC 1.9161</strain>
    </source>
</reference>
<keyword evidence="1" id="KW-0472">Membrane</keyword>
<protein>
    <submittedName>
        <fullName evidence="2">Uncharacterized protein</fullName>
    </submittedName>
</protein>
<evidence type="ECO:0000313" key="3">
    <source>
        <dbReference type="Proteomes" id="UP000600449"/>
    </source>
</evidence>
<evidence type="ECO:0000256" key="1">
    <source>
        <dbReference type="SAM" id="Phobius"/>
    </source>
</evidence>
<dbReference type="RefSeq" id="WP_188914716.1">
    <property type="nucleotide sequence ID" value="NZ_BMMF01000012.1"/>
</dbReference>
<dbReference type="EMBL" id="BMMF01000012">
    <property type="protein sequence ID" value="GGK46250.1"/>
    <property type="molecule type" value="Genomic_DNA"/>
</dbReference>
<feature type="transmembrane region" description="Helical" evidence="1">
    <location>
        <begin position="20"/>
        <end position="42"/>
    </location>
</feature>
<sequence length="225" mass="23637">MRRPAAALAVPAPVAVRWRGIGLPAACLALALAATLLALAIWSRTLLSRETAQIDPLVTIALAGREVTLAESWLIGTPEQERAERIALEAPLGALADVNGPVAGAMIGVTLVPADDAPPPAVRPAQLYNRFLEPSAATTPDGLIVRRFAPGTPYEGETLHLAPPQGRVFAARCLEGEAAAGVRLPCLAEIRRGGLDAQVRLPREALREWSRIVAAVERLAGSPTP</sequence>
<keyword evidence="1" id="KW-1133">Transmembrane helix</keyword>
<organism evidence="2 3">
    <name type="scientific">Salinarimonas ramus</name>
    <dbReference type="NCBI Taxonomy" id="690164"/>
    <lineage>
        <taxon>Bacteria</taxon>
        <taxon>Pseudomonadati</taxon>
        <taxon>Pseudomonadota</taxon>
        <taxon>Alphaproteobacteria</taxon>
        <taxon>Hyphomicrobiales</taxon>
        <taxon>Salinarimonadaceae</taxon>
        <taxon>Salinarimonas</taxon>
    </lineage>
</organism>
<gene>
    <name evidence="2" type="ORF">GCM10011322_36640</name>
</gene>
<keyword evidence="1" id="KW-0812">Transmembrane</keyword>
<evidence type="ECO:0000313" key="2">
    <source>
        <dbReference type="EMBL" id="GGK46250.1"/>
    </source>
</evidence>